<sequence length="633" mass="69616">MSAPPRDLSVAIVDSRLDRVFPRLMLVSHRRHVAGLAVDPETLVVSTDWLAWRDCLDRGQPAIHFEGMLTDWPAERGAPHLCHQRHCQWVFVDGHDASRFGGVSLGKLFVRDVSLAGNAFERLACALDRACARFRPGEMVLLDMRAELDLVDAIQKRQIAAEACARHGIVLIDRLDAPEPGDKGFSERLDGYGAPLPDPWSRRVMRGLYTEALDLAGRVLALVRRRKPATVLILSNWATVRTLTQDFPAGVAPAIMAGIMPKRPKLLWRWLTDGVVPVSLPAVTLTGAEKAQIRAIIDAYEQAWAARPATGVELGLRNFIRQRIFATGWIEDMARQVKSHRRLFRRHRFSRVVLGDSTNAVCRIIAEVARGEGVGVDELLNGMFLTRQRYDSRCGDASGPPAVDRLLSWGRQNEEWAASTGGPARTVRTGYPALEILRRPAMAPLATGRALVLPIYADCDDTPAFTSNIFANMVETVAALHQMGCASIRVKLHPGPQNLDYYAEALRRFGLEAEIVKDSGLDRHLAWADFVVGPINSGAFVETLAAGKPYYPVCPVPSLIDRALLGPTPVISGATDLVAMLQAGKVIDRDAVLEYFCSFGSIGNAARRFWEVMLLDSRGYDVDPAGASSDRLS</sequence>
<dbReference type="RefSeq" id="WP_068498027.1">
    <property type="nucleotide sequence ID" value="NZ_LWQU01000104.1"/>
</dbReference>
<gene>
    <name evidence="1" type="ORF">A6A05_00150</name>
</gene>
<dbReference type="STRING" id="1437059.A6A05_00150"/>
<dbReference type="EMBL" id="LWQU01000104">
    <property type="protein sequence ID" value="OAN55006.1"/>
    <property type="molecule type" value="Genomic_DNA"/>
</dbReference>
<proteinExistence type="predicted"/>
<reference evidence="1 2" key="1">
    <citation type="submission" date="2016-04" db="EMBL/GenBank/DDBJ databases">
        <title>Draft genome sequence of freshwater magnetotactic bacteria Magnetospirillum marisnigri SP-1 and Magnetospirillum moscoviense BB-1.</title>
        <authorList>
            <person name="Koziaeva V."/>
            <person name="Dziuba M.V."/>
            <person name="Ivanov T.M."/>
            <person name="Kuznetsov B."/>
            <person name="Grouzdev D.S."/>
        </authorList>
    </citation>
    <scope>NUCLEOTIDE SEQUENCE [LARGE SCALE GENOMIC DNA]</scope>
    <source>
        <strain evidence="1 2">BB-1</strain>
    </source>
</reference>
<protein>
    <submittedName>
        <fullName evidence="1">Uncharacterized protein</fullName>
    </submittedName>
</protein>
<keyword evidence="2" id="KW-1185">Reference proteome</keyword>
<dbReference type="AlphaFoldDB" id="A0A178MW82"/>
<evidence type="ECO:0000313" key="1">
    <source>
        <dbReference type="EMBL" id="OAN55006.1"/>
    </source>
</evidence>
<name>A0A178MW82_9PROT</name>
<dbReference type="Proteomes" id="UP000078543">
    <property type="component" value="Unassembled WGS sequence"/>
</dbReference>
<dbReference type="OrthoDB" id="7339249at2"/>
<comment type="caution">
    <text evidence="1">The sequence shown here is derived from an EMBL/GenBank/DDBJ whole genome shotgun (WGS) entry which is preliminary data.</text>
</comment>
<accession>A0A178MW82</accession>
<evidence type="ECO:0000313" key="2">
    <source>
        <dbReference type="Proteomes" id="UP000078543"/>
    </source>
</evidence>
<organism evidence="1 2">
    <name type="scientific">Magnetospirillum moscoviense</name>
    <dbReference type="NCBI Taxonomy" id="1437059"/>
    <lineage>
        <taxon>Bacteria</taxon>
        <taxon>Pseudomonadati</taxon>
        <taxon>Pseudomonadota</taxon>
        <taxon>Alphaproteobacteria</taxon>
        <taxon>Rhodospirillales</taxon>
        <taxon>Rhodospirillaceae</taxon>
        <taxon>Magnetospirillum</taxon>
    </lineage>
</organism>